<feature type="region of interest" description="Disordered" evidence="3">
    <location>
        <begin position="444"/>
        <end position="488"/>
    </location>
</feature>
<dbReference type="InterPro" id="IPR014756">
    <property type="entry name" value="Ig_E-set"/>
</dbReference>
<accession>A0A8S1AHW7</accession>
<evidence type="ECO:0000256" key="2">
    <source>
        <dbReference type="ARBA" id="ARBA00022606"/>
    </source>
</evidence>
<feature type="region of interest" description="Disordered" evidence="3">
    <location>
        <begin position="335"/>
        <end position="394"/>
    </location>
</feature>
<evidence type="ECO:0000256" key="3">
    <source>
        <dbReference type="SAM" id="MobiDB-lite"/>
    </source>
</evidence>
<organism evidence="5 7">
    <name type="scientific">Arctia plantaginis</name>
    <name type="common">Wood tiger moth</name>
    <name type="synonym">Phalaena plantaginis</name>
    <dbReference type="NCBI Taxonomy" id="874455"/>
    <lineage>
        <taxon>Eukaryota</taxon>
        <taxon>Metazoa</taxon>
        <taxon>Ecdysozoa</taxon>
        <taxon>Arthropoda</taxon>
        <taxon>Hexapoda</taxon>
        <taxon>Insecta</taxon>
        <taxon>Pterygota</taxon>
        <taxon>Neoptera</taxon>
        <taxon>Endopterygota</taxon>
        <taxon>Lepidoptera</taxon>
        <taxon>Glossata</taxon>
        <taxon>Ditrysia</taxon>
        <taxon>Noctuoidea</taxon>
        <taxon>Erebidae</taxon>
        <taxon>Arctiinae</taxon>
        <taxon>Arctia</taxon>
    </lineage>
</organism>
<dbReference type="PANTHER" id="PTHR11188:SF176">
    <property type="entry name" value="ARRESTIN DOMAIN-CONTAINING PROTEIN 1"/>
    <property type="match status" value="1"/>
</dbReference>
<dbReference type="Pfam" id="PF00339">
    <property type="entry name" value="Arrestin_N"/>
    <property type="match status" value="1"/>
</dbReference>
<dbReference type="GO" id="GO:0015031">
    <property type="term" value="P:protein transport"/>
    <property type="evidence" value="ECO:0007669"/>
    <property type="project" value="TreeGrafter"/>
</dbReference>
<dbReference type="SMART" id="SM01017">
    <property type="entry name" value="Arrestin_C"/>
    <property type="match status" value="1"/>
</dbReference>
<name>A0A8S1AHW7_ARCPL</name>
<dbReference type="OrthoDB" id="2333384at2759"/>
<evidence type="ECO:0000259" key="4">
    <source>
        <dbReference type="SMART" id="SM01017"/>
    </source>
</evidence>
<dbReference type="InterPro" id="IPR011022">
    <property type="entry name" value="Arrestin_C-like"/>
</dbReference>
<dbReference type="AlphaFoldDB" id="A0A8S1AHW7"/>
<evidence type="ECO:0000313" key="8">
    <source>
        <dbReference type="Proteomes" id="UP000494256"/>
    </source>
</evidence>
<dbReference type="InterPro" id="IPR011021">
    <property type="entry name" value="Arrestin-like_N"/>
</dbReference>
<dbReference type="Pfam" id="PF02752">
    <property type="entry name" value="Arrestin_C"/>
    <property type="match status" value="1"/>
</dbReference>
<feature type="region of interest" description="Disordered" evidence="3">
    <location>
        <begin position="407"/>
        <end position="428"/>
    </location>
</feature>
<comment type="caution">
    <text evidence="5">The sequence shown here is derived from an EMBL/GenBank/DDBJ whole genome shotgun (WGS) entry which is preliminary data.</text>
</comment>
<dbReference type="InterPro" id="IPR014752">
    <property type="entry name" value="Arrestin-like_C"/>
</dbReference>
<dbReference type="EMBL" id="CADEBD010000857">
    <property type="protein sequence ID" value="CAB3260499.1"/>
    <property type="molecule type" value="Genomic_DNA"/>
</dbReference>
<dbReference type="EMBL" id="CADEBC010000522">
    <property type="protein sequence ID" value="CAB3244963.1"/>
    <property type="molecule type" value="Genomic_DNA"/>
</dbReference>
<dbReference type="GO" id="GO:0005737">
    <property type="term" value="C:cytoplasm"/>
    <property type="evidence" value="ECO:0007669"/>
    <property type="project" value="TreeGrafter"/>
</dbReference>
<feature type="compositionally biased region" description="Polar residues" evidence="3">
    <location>
        <begin position="417"/>
        <end position="428"/>
    </location>
</feature>
<gene>
    <name evidence="5" type="ORF">APLA_LOCUS10236</name>
    <name evidence="6" type="ORF">APLA_LOCUS17000</name>
</gene>
<dbReference type="InterPro" id="IPR050357">
    <property type="entry name" value="Arrestin_domain-protein"/>
</dbReference>
<dbReference type="Proteomes" id="UP000494106">
    <property type="component" value="Unassembled WGS sequence"/>
</dbReference>
<evidence type="ECO:0000313" key="7">
    <source>
        <dbReference type="Proteomes" id="UP000494106"/>
    </source>
</evidence>
<dbReference type="PANTHER" id="PTHR11188">
    <property type="entry name" value="ARRESTIN DOMAIN CONTAINING PROTEIN"/>
    <property type="match status" value="1"/>
</dbReference>
<keyword evidence="7" id="KW-1185">Reference proteome</keyword>
<feature type="domain" description="Arrestin C-terminal-like" evidence="4">
    <location>
        <begin position="180"/>
        <end position="312"/>
    </location>
</feature>
<proteinExistence type="inferred from homology"/>
<dbReference type="Proteomes" id="UP000494256">
    <property type="component" value="Unassembled WGS sequence"/>
</dbReference>
<sequence length="488" mass="53547">MADVGFQNGSIRLEEIPAAYYSGQTINGSVVFDLREPLNFSVIYIQYVGEANVLWSYTQIDTIHGRERKSEIKYQGHEEYFNYTETLAGGQGISQLPRTHHAFPFKFQIPFTAPSSFKGQKGSVTYRIIATMAYNDTRREVLEKVITVVAPLDLNTGNPALKEPIDLELEELNTCNWCCESGPVTIRIRIPVTGYCPGQTIPIAIDVQNKSSVEITEMVFEILTKELYRSTQPPSEYVVPGRVLATVKRGAIMSKTKRNFTCGIVVPDMIAPYLENCGIIDVGYFFRATISLSGCNDELQEESEICLGLVPLRETLISEYIHPMADSLPSGPIPVNDGSVNSIPPRVPTPVHHGSHHNINRSQPNLSQKDYQQDPPPYPGGNLPYPTENKLRNSTGDIGFRTPQRLSISDVPYPAPAQSNSPYPSSNLMPGGVPPYPVGNVMPGGAPYPYPARNSSHDVSAPYPQANNSGLPTYAQAGFAPSAPPATE</sequence>
<evidence type="ECO:0000256" key="1">
    <source>
        <dbReference type="ARBA" id="ARBA00005298"/>
    </source>
</evidence>
<keyword evidence="2" id="KW-0716">Sensory transduction</keyword>
<evidence type="ECO:0000313" key="5">
    <source>
        <dbReference type="EMBL" id="CAB3244963.1"/>
    </source>
</evidence>
<protein>
    <recommendedName>
        <fullName evidence="4">Arrestin C-terminal-like domain-containing protein</fullName>
    </recommendedName>
</protein>
<reference evidence="7 8" key="1">
    <citation type="submission" date="2020-04" db="EMBL/GenBank/DDBJ databases">
        <authorList>
            <person name="Wallbank WR R."/>
            <person name="Pardo Diaz C."/>
            <person name="Kozak K."/>
            <person name="Martin S."/>
            <person name="Jiggins C."/>
            <person name="Moest M."/>
            <person name="Warren A I."/>
            <person name="Byers J.R.P. K."/>
            <person name="Montejo-Kovacevich G."/>
            <person name="Yen C E."/>
        </authorList>
    </citation>
    <scope>NUCLEOTIDE SEQUENCE [LARGE SCALE GENOMIC DNA]</scope>
</reference>
<feature type="compositionally biased region" description="Polar residues" evidence="3">
    <location>
        <begin position="360"/>
        <end position="369"/>
    </location>
</feature>
<evidence type="ECO:0000313" key="6">
    <source>
        <dbReference type="EMBL" id="CAB3260499.1"/>
    </source>
</evidence>
<comment type="similarity">
    <text evidence="1">Belongs to the arrestin family.</text>
</comment>
<dbReference type="Gene3D" id="2.60.40.640">
    <property type="match status" value="2"/>
</dbReference>
<dbReference type="SUPFAM" id="SSF81296">
    <property type="entry name" value="E set domains"/>
    <property type="match status" value="2"/>
</dbReference>